<dbReference type="GO" id="GO:0003860">
    <property type="term" value="F:3-hydroxyisobutyryl-CoA hydrolase activity"/>
    <property type="evidence" value="ECO:0007669"/>
    <property type="project" value="UniProtKB-EC"/>
</dbReference>
<evidence type="ECO:0000313" key="5">
    <source>
        <dbReference type="EMBL" id="MBB3977031.1"/>
    </source>
</evidence>
<dbReference type="InterPro" id="IPR045004">
    <property type="entry name" value="ECH_dom"/>
</dbReference>
<organism evidence="5 6">
    <name type="scientific">Mycoplana azooxidifex</name>
    <dbReference type="NCBI Taxonomy" id="1636188"/>
    <lineage>
        <taxon>Bacteria</taxon>
        <taxon>Pseudomonadati</taxon>
        <taxon>Pseudomonadota</taxon>
        <taxon>Alphaproteobacteria</taxon>
        <taxon>Hyphomicrobiales</taxon>
        <taxon>Rhizobiaceae</taxon>
        <taxon>Mycoplana</taxon>
    </lineage>
</organism>
<evidence type="ECO:0000259" key="4">
    <source>
        <dbReference type="Pfam" id="PF16113"/>
    </source>
</evidence>
<dbReference type="GO" id="GO:0006574">
    <property type="term" value="P:L-valine catabolic process"/>
    <property type="evidence" value="ECO:0007669"/>
    <property type="project" value="TreeGrafter"/>
</dbReference>
<dbReference type="PANTHER" id="PTHR43176:SF3">
    <property type="entry name" value="3-HYDROXYISOBUTYRYL-COA HYDROLASE, MITOCHONDRIAL"/>
    <property type="match status" value="1"/>
</dbReference>
<dbReference type="AlphaFoldDB" id="A0A7W6D5B6"/>
<name>A0A7W6D5B6_9HYPH</name>
<keyword evidence="3" id="KW-0378">Hydrolase</keyword>
<evidence type="ECO:0000256" key="1">
    <source>
        <dbReference type="ARBA" id="ARBA00001709"/>
    </source>
</evidence>
<dbReference type="SUPFAM" id="SSF52096">
    <property type="entry name" value="ClpP/crotonase"/>
    <property type="match status" value="1"/>
</dbReference>
<sequence>MPSTSDPATTAAAAAEIQTLVERTGALGRIRLNRPKALNSLTLAMVRDIERALDDFEDDPQVAAVLVTGEGERGLCAGGDIRMIYDGGRAGSDAPATFWREEYRMNARLARLRKPYVAFMDGIVMGGGAGVSVHGSHRIVTERTRLAMPETGIGFFPDVGASWFLTRMKGELGTYAALTGTQLLAGDAIAFGLADHCLPSAGLPALVDALANLPAQATRADVSATVAALAVAPPDTAVAQQKPAIDRLFAFDTMDEIIRALQDDGTPFAMETLAALQARSPLSLKVTLRLLRLGRDAPSLEACLENEFAATAAVLKSHDFYEGVRAAVIDKDRNPQWRPARLADVTDTDVSAFFEPSVDPLFPAAPGKGERT</sequence>
<evidence type="ECO:0000256" key="3">
    <source>
        <dbReference type="ARBA" id="ARBA00022801"/>
    </source>
</evidence>
<proteinExistence type="predicted"/>
<dbReference type="GO" id="GO:0016829">
    <property type="term" value="F:lyase activity"/>
    <property type="evidence" value="ECO:0007669"/>
    <property type="project" value="UniProtKB-KW"/>
</dbReference>
<evidence type="ECO:0000313" key="6">
    <source>
        <dbReference type="Proteomes" id="UP000574761"/>
    </source>
</evidence>
<dbReference type="EMBL" id="JACIEE010000004">
    <property type="protein sequence ID" value="MBB3977031.1"/>
    <property type="molecule type" value="Genomic_DNA"/>
</dbReference>
<comment type="catalytic activity">
    <reaction evidence="1">
        <text>3-hydroxy-2-methylpropanoyl-CoA + H2O = 3-hydroxy-2-methylpropanoate + CoA + H(+)</text>
        <dbReference type="Rhea" id="RHEA:20888"/>
        <dbReference type="ChEBI" id="CHEBI:11805"/>
        <dbReference type="ChEBI" id="CHEBI:15377"/>
        <dbReference type="ChEBI" id="CHEBI:15378"/>
        <dbReference type="ChEBI" id="CHEBI:57287"/>
        <dbReference type="ChEBI" id="CHEBI:57340"/>
        <dbReference type="EC" id="3.1.2.4"/>
    </reaction>
</comment>
<dbReference type="CDD" id="cd06558">
    <property type="entry name" value="crotonase-like"/>
    <property type="match status" value="1"/>
</dbReference>
<evidence type="ECO:0000256" key="2">
    <source>
        <dbReference type="ARBA" id="ARBA00011915"/>
    </source>
</evidence>
<dbReference type="InterPro" id="IPR032259">
    <property type="entry name" value="HIBYL-CoA-H"/>
</dbReference>
<dbReference type="InterPro" id="IPR029045">
    <property type="entry name" value="ClpP/crotonase-like_dom_sf"/>
</dbReference>
<dbReference type="GO" id="GO:0005829">
    <property type="term" value="C:cytosol"/>
    <property type="evidence" value="ECO:0007669"/>
    <property type="project" value="TreeGrafter"/>
</dbReference>
<dbReference type="PANTHER" id="PTHR43176">
    <property type="entry name" value="3-HYDROXYISOBUTYRYL-COA HYDROLASE-RELATED"/>
    <property type="match status" value="1"/>
</dbReference>
<accession>A0A7W6D5B6</accession>
<dbReference type="EC" id="3.1.2.4" evidence="2"/>
<gene>
    <name evidence="5" type="ORF">GGQ64_002231</name>
</gene>
<dbReference type="Proteomes" id="UP000574761">
    <property type="component" value="Unassembled WGS sequence"/>
</dbReference>
<keyword evidence="6" id="KW-1185">Reference proteome</keyword>
<dbReference type="Gene3D" id="3.90.226.10">
    <property type="entry name" value="2-enoyl-CoA Hydratase, Chain A, domain 1"/>
    <property type="match status" value="1"/>
</dbReference>
<dbReference type="RefSeq" id="WP_183803670.1">
    <property type="nucleotide sequence ID" value="NZ_JACIEE010000004.1"/>
</dbReference>
<dbReference type="NCBIfam" id="NF004127">
    <property type="entry name" value="PRK05617.1"/>
    <property type="match status" value="1"/>
</dbReference>
<feature type="domain" description="Enoyl-CoA hydratase/isomerase" evidence="4">
    <location>
        <begin position="28"/>
        <end position="354"/>
    </location>
</feature>
<keyword evidence="5" id="KW-0456">Lyase</keyword>
<protein>
    <recommendedName>
        <fullName evidence="2">3-hydroxyisobutyryl-CoA hydrolase</fullName>
        <ecNumber evidence="2">3.1.2.4</ecNumber>
    </recommendedName>
</protein>
<comment type="caution">
    <text evidence="5">The sequence shown here is derived from an EMBL/GenBank/DDBJ whole genome shotgun (WGS) entry which is preliminary data.</text>
</comment>
<reference evidence="5 6" key="1">
    <citation type="submission" date="2020-08" db="EMBL/GenBank/DDBJ databases">
        <title>Genomic Encyclopedia of Type Strains, Phase IV (KMG-IV): sequencing the most valuable type-strain genomes for metagenomic binning, comparative biology and taxonomic classification.</title>
        <authorList>
            <person name="Goeker M."/>
        </authorList>
    </citation>
    <scope>NUCLEOTIDE SEQUENCE [LARGE SCALE GENOMIC DNA]</scope>
    <source>
        <strain evidence="5 6">DSM 100211</strain>
    </source>
</reference>
<dbReference type="Pfam" id="PF16113">
    <property type="entry name" value="ECH_2"/>
    <property type="match status" value="1"/>
</dbReference>